<dbReference type="GO" id="GO:0016491">
    <property type="term" value="F:oxidoreductase activity"/>
    <property type="evidence" value="ECO:0007669"/>
    <property type="project" value="InterPro"/>
</dbReference>
<dbReference type="InterPro" id="IPR017937">
    <property type="entry name" value="Thioredoxin_CS"/>
</dbReference>
<comment type="caution">
    <text evidence="4">The sequence shown here is derived from an EMBL/GenBank/DDBJ whole genome shotgun (WGS) entry which is preliminary data.</text>
</comment>
<dbReference type="InterPro" id="IPR013766">
    <property type="entry name" value="Thioredoxin_domain"/>
</dbReference>
<sequence length="182" mass="20343">MTMRSGLVLLCFLAGVGVLAAARVPQGPKTAGPHDPQLIDAQGYEKLVEQYRGKPLLVTFWATWCEPCRDEYPMLNDLAKQYAPQGLRVVGVNLDQDGDLILMRRFMARYRPVFPNYRKKPTDEGGSEESAFRQAVLPGWNGTLPASFFYAKDGRQVGSFVGERNRQTYEGAIRSLLNLGSR</sequence>
<dbReference type="Pfam" id="PF00578">
    <property type="entry name" value="AhpC-TSA"/>
    <property type="match status" value="1"/>
</dbReference>
<evidence type="ECO:0000256" key="2">
    <source>
        <dbReference type="SAM" id="SignalP"/>
    </source>
</evidence>
<reference evidence="4" key="1">
    <citation type="submission" date="2020-06" db="EMBL/GenBank/DDBJ databases">
        <title>Legume-microbial interactions unlock mineral nutrients during tropical forest succession.</title>
        <authorList>
            <person name="Epihov D.Z."/>
        </authorList>
    </citation>
    <scope>NUCLEOTIDE SEQUENCE [LARGE SCALE GENOMIC DNA]</scope>
    <source>
        <strain evidence="4">Pan2503</strain>
    </source>
</reference>
<feature type="signal peptide" evidence="2">
    <location>
        <begin position="1"/>
        <end position="20"/>
    </location>
</feature>
<dbReference type="GO" id="GO:0016209">
    <property type="term" value="F:antioxidant activity"/>
    <property type="evidence" value="ECO:0007669"/>
    <property type="project" value="InterPro"/>
</dbReference>
<dbReference type="EMBL" id="JACDQQ010001738">
    <property type="protein sequence ID" value="MBA0086909.1"/>
    <property type="molecule type" value="Genomic_DNA"/>
</dbReference>
<evidence type="ECO:0000256" key="1">
    <source>
        <dbReference type="ARBA" id="ARBA00023284"/>
    </source>
</evidence>
<dbReference type="Gene3D" id="3.40.30.10">
    <property type="entry name" value="Glutaredoxin"/>
    <property type="match status" value="1"/>
</dbReference>
<accession>A0A7V8SYD1</accession>
<dbReference type="PROSITE" id="PS51352">
    <property type="entry name" value="THIOREDOXIN_2"/>
    <property type="match status" value="1"/>
</dbReference>
<protein>
    <submittedName>
        <fullName evidence="4">TlpA family protein disulfide reductase</fullName>
    </submittedName>
</protein>
<organism evidence="4 5">
    <name type="scientific">Candidatus Acidiferrum panamense</name>
    <dbReference type="NCBI Taxonomy" id="2741543"/>
    <lineage>
        <taxon>Bacteria</taxon>
        <taxon>Pseudomonadati</taxon>
        <taxon>Acidobacteriota</taxon>
        <taxon>Terriglobia</taxon>
        <taxon>Candidatus Acidiferrales</taxon>
        <taxon>Candidatus Acidiferrum</taxon>
    </lineage>
</organism>
<dbReference type="Proteomes" id="UP000567293">
    <property type="component" value="Unassembled WGS sequence"/>
</dbReference>
<name>A0A7V8SYD1_9BACT</name>
<evidence type="ECO:0000259" key="3">
    <source>
        <dbReference type="PROSITE" id="PS51352"/>
    </source>
</evidence>
<dbReference type="PANTHER" id="PTHR42852:SF17">
    <property type="entry name" value="THIOREDOXIN-LIKE PROTEIN HI_1115"/>
    <property type="match status" value="1"/>
</dbReference>
<keyword evidence="5" id="KW-1185">Reference proteome</keyword>
<dbReference type="InterPro" id="IPR050553">
    <property type="entry name" value="Thioredoxin_ResA/DsbE_sf"/>
</dbReference>
<dbReference type="InterPro" id="IPR036249">
    <property type="entry name" value="Thioredoxin-like_sf"/>
</dbReference>
<dbReference type="InterPro" id="IPR000866">
    <property type="entry name" value="AhpC/TSA"/>
</dbReference>
<dbReference type="AlphaFoldDB" id="A0A7V8SYD1"/>
<dbReference type="CDD" id="cd02966">
    <property type="entry name" value="TlpA_like_family"/>
    <property type="match status" value="1"/>
</dbReference>
<evidence type="ECO:0000313" key="5">
    <source>
        <dbReference type="Proteomes" id="UP000567293"/>
    </source>
</evidence>
<feature type="domain" description="Thioredoxin" evidence="3">
    <location>
        <begin position="18"/>
        <end position="178"/>
    </location>
</feature>
<keyword evidence="1" id="KW-0676">Redox-active center</keyword>
<proteinExistence type="predicted"/>
<dbReference type="PANTHER" id="PTHR42852">
    <property type="entry name" value="THIOL:DISULFIDE INTERCHANGE PROTEIN DSBE"/>
    <property type="match status" value="1"/>
</dbReference>
<gene>
    <name evidence="4" type="ORF">HRJ53_18155</name>
</gene>
<keyword evidence="2" id="KW-0732">Signal</keyword>
<dbReference type="PROSITE" id="PS00194">
    <property type="entry name" value="THIOREDOXIN_1"/>
    <property type="match status" value="1"/>
</dbReference>
<evidence type="ECO:0000313" key="4">
    <source>
        <dbReference type="EMBL" id="MBA0086909.1"/>
    </source>
</evidence>
<dbReference type="SUPFAM" id="SSF52833">
    <property type="entry name" value="Thioredoxin-like"/>
    <property type="match status" value="1"/>
</dbReference>
<feature type="chain" id="PRO_5030689866" evidence="2">
    <location>
        <begin position="21"/>
        <end position="182"/>
    </location>
</feature>